<protein>
    <recommendedName>
        <fullName evidence="5">Glyoxysomal processing protease, glyoxysomal</fullName>
    </recommendedName>
</protein>
<dbReference type="Pfam" id="PF13365">
    <property type="entry name" value="Trypsin_2"/>
    <property type="match status" value="1"/>
</dbReference>
<name>A0AAD3TJV4_NEPGR</name>
<dbReference type="GO" id="GO:0005777">
    <property type="term" value="C:peroxisome"/>
    <property type="evidence" value="ECO:0007669"/>
    <property type="project" value="InterPro"/>
</dbReference>
<dbReference type="Gene3D" id="2.40.10.120">
    <property type="match status" value="1"/>
</dbReference>
<dbReference type="FunFam" id="2.40.10.10:FF:000096">
    <property type="entry name" value="Glyoxysomal processing protease glyoxysomal"/>
    <property type="match status" value="1"/>
</dbReference>
<dbReference type="SUPFAM" id="SSF50494">
    <property type="entry name" value="Trypsin-like serine proteases"/>
    <property type="match status" value="2"/>
</dbReference>
<sequence length="680" mass="73504">MELPEIADFARNFAVMVRIKGPDPKGLKMRNHAFHQYHSGRTTLSASGMLLPENILNNLKLLNSKNCVNLTPNCAVVVTVASIIEPFLTMESKAADSQALAELIPYAEIDIMVEGKVGAKCHLEQMDKDASQWFHAEILRLVDVPASSFAIQLLIGGSSGSLEHIWEVGWSLASHVDSPQKFLDAMQKEGKEASSTESKRPLAMAEASGPNLMGKATARIAFLQVPLLLNKDLPMIMVSPCCKRGDALLAMGSPFGILSPVHFFNSIALGSVSNFYPPTSSDRSLLMADIRCLPGMEGSPVFGEAAQLIGWLTRPLRQIGGAEIQLVIPWQAVEAVYCNMNQRTPQFVDNLNTRRMTVAIDNHTPSSNIIMKQLTRRRPPSAVEISMASICLVTVGNGVWASGVLLNQHGMILTNAHLFEPWRFGRATLHSGRNGAVVEKVFIPLEDSVAPEGSGTFQKTELESVPHRLCPINTELACPSPGSKAFVIGHGLFGPRCDLFPSISSGVIAKVVKTKMPLPSSSSMGNTHGEFPVMIETTAAVHPGGSGGAVVNSAGHMIGLVTSNVKHGRGTIIPHLNFSIPCAALEPIFKFSKDMQNISLLQELENPNQRISSVWELMPPPLPDPGSTLPGVDNLLKDNERQQKGSRFAKFMAERQDLLKGSSQPTTAPDLSSDTGRSKL</sequence>
<evidence type="ECO:0008006" key="5">
    <source>
        <dbReference type="Google" id="ProtNLM"/>
    </source>
</evidence>
<dbReference type="Gene3D" id="2.40.10.10">
    <property type="entry name" value="Trypsin-like serine proteases"/>
    <property type="match status" value="1"/>
</dbReference>
<proteinExistence type="inferred from homology"/>
<evidence type="ECO:0000256" key="2">
    <source>
        <dbReference type="SAM" id="MobiDB-lite"/>
    </source>
</evidence>
<comment type="caution">
    <text evidence="3">The sequence shown here is derived from an EMBL/GenBank/DDBJ whole genome shotgun (WGS) entry which is preliminary data.</text>
</comment>
<dbReference type="InterPro" id="IPR009003">
    <property type="entry name" value="Peptidase_S1_PA"/>
</dbReference>
<dbReference type="InterPro" id="IPR039245">
    <property type="entry name" value="TYSND1/DEG15"/>
</dbReference>
<organism evidence="3 4">
    <name type="scientific">Nepenthes gracilis</name>
    <name type="common">Slender pitcher plant</name>
    <dbReference type="NCBI Taxonomy" id="150966"/>
    <lineage>
        <taxon>Eukaryota</taxon>
        <taxon>Viridiplantae</taxon>
        <taxon>Streptophyta</taxon>
        <taxon>Embryophyta</taxon>
        <taxon>Tracheophyta</taxon>
        <taxon>Spermatophyta</taxon>
        <taxon>Magnoliopsida</taxon>
        <taxon>eudicotyledons</taxon>
        <taxon>Gunneridae</taxon>
        <taxon>Pentapetalae</taxon>
        <taxon>Caryophyllales</taxon>
        <taxon>Nepenthaceae</taxon>
        <taxon>Nepenthes</taxon>
    </lineage>
</organism>
<dbReference type="GO" id="GO:0004252">
    <property type="term" value="F:serine-type endopeptidase activity"/>
    <property type="evidence" value="ECO:0007669"/>
    <property type="project" value="InterPro"/>
</dbReference>
<feature type="region of interest" description="Disordered" evidence="2">
    <location>
        <begin position="623"/>
        <end position="680"/>
    </location>
</feature>
<dbReference type="PRINTS" id="PR00834">
    <property type="entry name" value="PROTEASES2C"/>
</dbReference>
<dbReference type="EMBL" id="BSYO01000038">
    <property type="protein sequence ID" value="GMH30351.1"/>
    <property type="molecule type" value="Genomic_DNA"/>
</dbReference>
<gene>
    <name evidence="3" type="ORF">Nepgr_032194</name>
</gene>
<feature type="compositionally biased region" description="Polar residues" evidence="2">
    <location>
        <begin position="661"/>
        <end position="680"/>
    </location>
</feature>
<feature type="region of interest" description="Disordered" evidence="2">
    <location>
        <begin position="186"/>
        <end position="206"/>
    </location>
</feature>
<dbReference type="PANTHER" id="PTHR21004">
    <property type="entry name" value="SERINE PROTEASE-RELATED"/>
    <property type="match status" value="1"/>
</dbReference>
<comment type="similarity">
    <text evidence="1">Belongs to the peptidase S1C family.</text>
</comment>
<evidence type="ECO:0000313" key="4">
    <source>
        <dbReference type="Proteomes" id="UP001279734"/>
    </source>
</evidence>
<evidence type="ECO:0000256" key="1">
    <source>
        <dbReference type="ARBA" id="ARBA00010541"/>
    </source>
</evidence>
<feature type="compositionally biased region" description="Basic and acidic residues" evidence="2">
    <location>
        <begin position="186"/>
        <end position="200"/>
    </location>
</feature>
<dbReference type="Proteomes" id="UP001279734">
    <property type="component" value="Unassembled WGS sequence"/>
</dbReference>
<dbReference type="AlphaFoldDB" id="A0AAD3TJV4"/>
<accession>A0AAD3TJV4</accession>
<reference evidence="3" key="1">
    <citation type="submission" date="2023-05" db="EMBL/GenBank/DDBJ databases">
        <title>Nepenthes gracilis genome sequencing.</title>
        <authorList>
            <person name="Fukushima K."/>
        </authorList>
    </citation>
    <scope>NUCLEOTIDE SEQUENCE</scope>
    <source>
        <strain evidence="3">SING2019-196</strain>
    </source>
</reference>
<dbReference type="InterPro" id="IPR043504">
    <property type="entry name" value="Peptidase_S1_PA_chymotrypsin"/>
</dbReference>
<dbReference type="InterPro" id="IPR001940">
    <property type="entry name" value="Peptidase_S1C"/>
</dbReference>
<evidence type="ECO:0000313" key="3">
    <source>
        <dbReference type="EMBL" id="GMH30351.1"/>
    </source>
</evidence>
<dbReference type="GO" id="GO:0016485">
    <property type="term" value="P:protein processing"/>
    <property type="evidence" value="ECO:0007669"/>
    <property type="project" value="InterPro"/>
</dbReference>
<keyword evidence="4" id="KW-1185">Reference proteome</keyword>
<dbReference type="PANTHER" id="PTHR21004:SF0">
    <property type="entry name" value="PEROXISOMAL LEADER PEPTIDE-PROCESSING PROTEASE"/>
    <property type="match status" value="1"/>
</dbReference>